<sequence>MMLPKGPDLSLIFVRTDYGDDDAWQQALAAANAVYEDDVAERMGAQLQPVESPELANLTPHQLVALPREDYLTAIAVADEQAMRDHTVLFVDFDEYGDQIGRTFRSVPWEVELIVANLSLANMDFAEFADSVDSDGVFRGF</sequence>
<feature type="domain" description="DUF6924" evidence="1">
    <location>
        <begin position="12"/>
        <end position="141"/>
    </location>
</feature>
<protein>
    <recommendedName>
        <fullName evidence="1">DUF6924 domain-containing protein</fullName>
    </recommendedName>
</protein>
<dbReference type="AlphaFoldDB" id="A0A6L9SH60"/>
<comment type="caution">
    <text evidence="2">The sequence shown here is derived from an EMBL/GenBank/DDBJ whole genome shotgun (WGS) entry which is preliminary data.</text>
</comment>
<gene>
    <name evidence="2" type="ORF">G1H10_27695</name>
</gene>
<reference evidence="2 3" key="1">
    <citation type="submission" date="2020-02" db="EMBL/GenBank/DDBJ databases">
        <authorList>
            <person name="Li X.-J."/>
            <person name="Han X.-M."/>
        </authorList>
    </citation>
    <scope>NUCLEOTIDE SEQUENCE [LARGE SCALE GENOMIC DNA]</scope>
    <source>
        <strain evidence="2 3">CCTCC AB 2017055</strain>
    </source>
</reference>
<proteinExistence type="predicted"/>
<dbReference type="Proteomes" id="UP000475214">
    <property type="component" value="Unassembled WGS sequence"/>
</dbReference>
<evidence type="ECO:0000259" key="1">
    <source>
        <dbReference type="Pfam" id="PF21962"/>
    </source>
</evidence>
<evidence type="ECO:0000313" key="3">
    <source>
        <dbReference type="Proteomes" id="UP000475214"/>
    </source>
</evidence>
<dbReference type="InterPro" id="IPR053832">
    <property type="entry name" value="DUF6924"/>
</dbReference>
<evidence type="ECO:0000313" key="2">
    <source>
        <dbReference type="EMBL" id="NEE03958.1"/>
    </source>
</evidence>
<name>A0A6L9SH60_9ACTN</name>
<dbReference type="EMBL" id="JAAGOA010000027">
    <property type="protein sequence ID" value="NEE03958.1"/>
    <property type="molecule type" value="Genomic_DNA"/>
</dbReference>
<accession>A0A6L9SH60</accession>
<keyword evidence="3" id="KW-1185">Reference proteome</keyword>
<dbReference type="Pfam" id="PF21962">
    <property type="entry name" value="DUF6924"/>
    <property type="match status" value="1"/>
</dbReference>
<organism evidence="2 3">
    <name type="scientific">Phytoactinopolyspora halotolerans</name>
    <dbReference type="NCBI Taxonomy" id="1981512"/>
    <lineage>
        <taxon>Bacteria</taxon>
        <taxon>Bacillati</taxon>
        <taxon>Actinomycetota</taxon>
        <taxon>Actinomycetes</taxon>
        <taxon>Jiangellales</taxon>
        <taxon>Jiangellaceae</taxon>
        <taxon>Phytoactinopolyspora</taxon>
    </lineage>
</organism>